<comment type="caution">
    <text evidence="1">The sequence shown here is derived from an EMBL/GenBank/DDBJ whole genome shotgun (WGS) entry which is preliminary data.</text>
</comment>
<gene>
    <name evidence="1" type="ORF">A2024_09860</name>
</gene>
<name>A0A1F5RFI6_9BACT</name>
<proteinExistence type="predicted"/>
<evidence type="ECO:0000313" key="1">
    <source>
        <dbReference type="EMBL" id="OGF13186.1"/>
    </source>
</evidence>
<dbReference type="EMBL" id="MFFM01000024">
    <property type="protein sequence ID" value="OGF13186.1"/>
    <property type="molecule type" value="Genomic_DNA"/>
</dbReference>
<sequence>MSKPQSKIDQATPIQKKNYGYYLKLVVFLEKLKRESDMDLGPKLLDKIIDAQRGGELASEQVMELSERIQGWVERQHQYFASQEFQMKKLLRAMETGDRRVIKSRVPRS</sequence>
<accession>A0A1F5RFI6</accession>
<dbReference type="Proteomes" id="UP000177230">
    <property type="component" value="Unassembled WGS sequence"/>
</dbReference>
<protein>
    <submittedName>
        <fullName evidence="1">Uncharacterized protein</fullName>
    </submittedName>
</protein>
<evidence type="ECO:0000313" key="2">
    <source>
        <dbReference type="Proteomes" id="UP000177230"/>
    </source>
</evidence>
<dbReference type="AlphaFoldDB" id="A0A1F5RFI6"/>
<reference evidence="1 2" key="1">
    <citation type="journal article" date="2016" name="Nat. Commun.">
        <title>Thousands of microbial genomes shed light on interconnected biogeochemical processes in an aquifer system.</title>
        <authorList>
            <person name="Anantharaman K."/>
            <person name="Brown C.T."/>
            <person name="Hug L.A."/>
            <person name="Sharon I."/>
            <person name="Castelle C.J."/>
            <person name="Probst A.J."/>
            <person name="Thomas B.C."/>
            <person name="Singh A."/>
            <person name="Wilkins M.J."/>
            <person name="Karaoz U."/>
            <person name="Brodie E.L."/>
            <person name="Williams K.H."/>
            <person name="Hubbard S.S."/>
            <person name="Banfield J.F."/>
        </authorList>
    </citation>
    <scope>NUCLEOTIDE SEQUENCE [LARGE SCALE GENOMIC DNA]</scope>
</reference>
<organism evidence="1 2">
    <name type="scientific">Candidatus Edwardsbacteria bacterium GWF2_54_11</name>
    <dbReference type="NCBI Taxonomy" id="1817851"/>
    <lineage>
        <taxon>Bacteria</taxon>
        <taxon>Candidatus Edwardsiibacteriota</taxon>
    </lineage>
</organism>